<evidence type="ECO:0000313" key="2">
    <source>
        <dbReference type="Proteomes" id="UP001209878"/>
    </source>
</evidence>
<reference evidence="1" key="1">
    <citation type="journal article" date="2023" name="Mol. Biol. Evol.">
        <title>Third-Generation Sequencing Reveals the Adaptive Role of the Epigenome in Three Deep-Sea Polychaetes.</title>
        <authorList>
            <person name="Perez M."/>
            <person name="Aroh O."/>
            <person name="Sun Y."/>
            <person name="Lan Y."/>
            <person name="Juniper S.K."/>
            <person name="Young C.R."/>
            <person name="Angers B."/>
            <person name="Qian P.Y."/>
        </authorList>
    </citation>
    <scope>NUCLEOTIDE SEQUENCE</scope>
    <source>
        <strain evidence="1">R07B-5</strain>
    </source>
</reference>
<keyword evidence="2" id="KW-1185">Reference proteome</keyword>
<gene>
    <name evidence="1" type="ORF">NP493_490g02002</name>
</gene>
<evidence type="ECO:0000313" key="1">
    <source>
        <dbReference type="EMBL" id="KAK2179469.1"/>
    </source>
</evidence>
<proteinExistence type="predicted"/>
<organism evidence="1 2">
    <name type="scientific">Ridgeia piscesae</name>
    <name type="common">Tubeworm</name>
    <dbReference type="NCBI Taxonomy" id="27915"/>
    <lineage>
        <taxon>Eukaryota</taxon>
        <taxon>Metazoa</taxon>
        <taxon>Spiralia</taxon>
        <taxon>Lophotrochozoa</taxon>
        <taxon>Annelida</taxon>
        <taxon>Polychaeta</taxon>
        <taxon>Sedentaria</taxon>
        <taxon>Canalipalpata</taxon>
        <taxon>Sabellida</taxon>
        <taxon>Siboglinidae</taxon>
        <taxon>Ridgeia</taxon>
    </lineage>
</organism>
<dbReference type="Proteomes" id="UP001209878">
    <property type="component" value="Unassembled WGS sequence"/>
</dbReference>
<protein>
    <submittedName>
        <fullName evidence="1">Uncharacterized protein</fullName>
    </submittedName>
</protein>
<dbReference type="AlphaFoldDB" id="A0AAD9NU38"/>
<sequence>MCLLVFVTFKDTPSMQECLRHVSVDDRSYHSHPDRFSDCSPPNVDFWARCCSPRSLRVPLPLSLRPLGICVRWVWLTLICLFRLHYSDNNLDMLICIYYHTYVFRATNWP</sequence>
<dbReference type="EMBL" id="JAODUO010000489">
    <property type="protein sequence ID" value="KAK2179469.1"/>
    <property type="molecule type" value="Genomic_DNA"/>
</dbReference>
<name>A0AAD9NU38_RIDPI</name>
<accession>A0AAD9NU38</accession>
<comment type="caution">
    <text evidence="1">The sequence shown here is derived from an EMBL/GenBank/DDBJ whole genome shotgun (WGS) entry which is preliminary data.</text>
</comment>